<evidence type="ECO:0000259" key="6">
    <source>
        <dbReference type="PROSITE" id="PS51292"/>
    </source>
</evidence>
<feature type="transmembrane region" description="Helical" evidence="5">
    <location>
        <begin position="174"/>
        <end position="200"/>
    </location>
</feature>
<accession>A0A2P8AIL4</accession>
<dbReference type="SMART" id="SM00744">
    <property type="entry name" value="RINGv"/>
    <property type="match status" value="1"/>
</dbReference>
<dbReference type="PANTHER" id="PTHR46347:SF1">
    <property type="entry name" value="RING_FYVE_PHD ZINC FINGER SUPERFAMILY PROTEIN"/>
    <property type="match status" value="1"/>
</dbReference>
<keyword evidence="5" id="KW-0472">Membrane</keyword>
<dbReference type="Proteomes" id="UP000243723">
    <property type="component" value="Unassembled WGS sequence"/>
</dbReference>
<proteinExistence type="predicted"/>
<dbReference type="PANTHER" id="PTHR46347">
    <property type="entry name" value="RING/FYVE/PHD ZINC FINGER SUPERFAMILY PROTEIN"/>
    <property type="match status" value="1"/>
</dbReference>
<dbReference type="AlphaFoldDB" id="A0A2P8AIL4"/>
<keyword evidence="2" id="KW-0863">Zinc-finger</keyword>
<dbReference type="InterPro" id="IPR013083">
    <property type="entry name" value="Znf_RING/FYVE/PHD"/>
</dbReference>
<keyword evidence="1" id="KW-0479">Metal-binding</keyword>
<keyword evidence="3" id="KW-0862">Zinc</keyword>
<evidence type="ECO:0000256" key="4">
    <source>
        <dbReference type="SAM" id="MobiDB-lite"/>
    </source>
</evidence>
<protein>
    <recommendedName>
        <fullName evidence="6">RING-CH-type domain-containing protein</fullName>
    </recommendedName>
</protein>
<dbReference type="GO" id="GO:0008270">
    <property type="term" value="F:zinc ion binding"/>
    <property type="evidence" value="ECO:0007669"/>
    <property type="project" value="UniProtKB-KW"/>
</dbReference>
<dbReference type="CDD" id="cd16495">
    <property type="entry name" value="RING_CH-C4HC3_MARCH"/>
    <property type="match status" value="1"/>
</dbReference>
<comment type="caution">
    <text evidence="7">The sequence shown here is derived from an EMBL/GenBank/DDBJ whole genome shotgun (WGS) entry which is preliminary data.</text>
</comment>
<dbReference type="InterPro" id="IPR011016">
    <property type="entry name" value="Znf_RING-CH"/>
</dbReference>
<evidence type="ECO:0000256" key="5">
    <source>
        <dbReference type="SAM" id="Phobius"/>
    </source>
</evidence>
<evidence type="ECO:0000313" key="7">
    <source>
        <dbReference type="EMBL" id="PSK60320.1"/>
    </source>
</evidence>
<dbReference type="STRING" id="40998.A0A2P8AIL4"/>
<dbReference type="SUPFAM" id="SSF57850">
    <property type="entry name" value="RING/U-box"/>
    <property type="match status" value="1"/>
</dbReference>
<dbReference type="PROSITE" id="PS51292">
    <property type="entry name" value="ZF_RING_CH"/>
    <property type="match status" value="1"/>
</dbReference>
<dbReference type="Pfam" id="PF12906">
    <property type="entry name" value="RINGv"/>
    <property type="match status" value="1"/>
</dbReference>
<gene>
    <name evidence="7" type="ORF">B9Z65_470</name>
</gene>
<evidence type="ECO:0000256" key="3">
    <source>
        <dbReference type="ARBA" id="ARBA00022833"/>
    </source>
</evidence>
<reference evidence="7 8" key="1">
    <citation type="submission" date="2017-05" db="EMBL/GenBank/DDBJ databases">
        <title>Draft genome sequence of Elsinoe australis.</title>
        <authorList>
            <person name="Cheng Q."/>
        </authorList>
    </citation>
    <scope>NUCLEOTIDE SEQUENCE [LARGE SCALE GENOMIC DNA]</scope>
    <source>
        <strain evidence="7 8">NL1</strain>
    </source>
</reference>
<dbReference type="OrthoDB" id="264354at2759"/>
<feature type="transmembrane region" description="Helical" evidence="5">
    <location>
        <begin position="289"/>
        <end position="306"/>
    </location>
</feature>
<sequence>MTSTSFEPGWNWPENLPGRFNSADDDEHVQTAREERDSPKPESRDAGATPAGTPKPTPTTSSNDQEPQQPQGRRRRTHYGPRTCRICLEVVLPKTEMPSENLPGFLQGQSNVEYVSEDGGRLIRPCLCKGSQKYVHEGCLSLWRLQDPNNKRNYWQCPTCQYSYRLERMNWAHWIGSTAAQLALTLLIFILATFFLGYVADPIINLYLDPLTVVTYPFEEQDTYHYEEEATTWLEHFVKGFASLGLLGFAKFFFTLSPWHWFNIRGGTGTMMGGGGRAGATGRDRLQQISWFAVLVGIGTVLYAVWKGVRAWSRKTLTRASEQVMDVPIADDDDDDDDD</sequence>
<dbReference type="Gene3D" id="3.30.40.10">
    <property type="entry name" value="Zinc/RING finger domain, C3HC4 (zinc finger)"/>
    <property type="match status" value="1"/>
</dbReference>
<feature type="compositionally biased region" description="Low complexity" evidence="4">
    <location>
        <begin position="46"/>
        <end position="71"/>
    </location>
</feature>
<keyword evidence="5" id="KW-0812">Transmembrane</keyword>
<feature type="transmembrane region" description="Helical" evidence="5">
    <location>
        <begin position="241"/>
        <end position="262"/>
    </location>
</feature>
<evidence type="ECO:0000256" key="2">
    <source>
        <dbReference type="ARBA" id="ARBA00022771"/>
    </source>
</evidence>
<feature type="domain" description="RING-CH-type" evidence="6">
    <location>
        <begin position="76"/>
        <end position="167"/>
    </location>
</feature>
<organism evidence="7 8">
    <name type="scientific">Elsinoe australis</name>
    <dbReference type="NCBI Taxonomy" id="40998"/>
    <lineage>
        <taxon>Eukaryota</taxon>
        <taxon>Fungi</taxon>
        <taxon>Dikarya</taxon>
        <taxon>Ascomycota</taxon>
        <taxon>Pezizomycotina</taxon>
        <taxon>Dothideomycetes</taxon>
        <taxon>Dothideomycetidae</taxon>
        <taxon>Myriangiales</taxon>
        <taxon>Elsinoaceae</taxon>
        <taxon>Elsinoe</taxon>
    </lineage>
</organism>
<feature type="region of interest" description="Disordered" evidence="4">
    <location>
        <begin position="1"/>
        <end position="77"/>
    </location>
</feature>
<evidence type="ECO:0000313" key="8">
    <source>
        <dbReference type="Proteomes" id="UP000243723"/>
    </source>
</evidence>
<keyword evidence="5" id="KW-1133">Transmembrane helix</keyword>
<dbReference type="EMBL" id="NHZQ01000003">
    <property type="protein sequence ID" value="PSK60320.1"/>
    <property type="molecule type" value="Genomic_DNA"/>
</dbReference>
<name>A0A2P8AIL4_9PEZI</name>
<evidence type="ECO:0000256" key="1">
    <source>
        <dbReference type="ARBA" id="ARBA00022723"/>
    </source>
</evidence>
<keyword evidence="8" id="KW-1185">Reference proteome</keyword>
<feature type="compositionally biased region" description="Basic and acidic residues" evidence="4">
    <location>
        <begin position="28"/>
        <end position="45"/>
    </location>
</feature>